<sequence>MLRFRTVTREATVSKLPTWWKGFNAAERRSILGMTAFVALLHVLGWGVLALIVAPQNLHLGTDGRGQVFGIGLGITAYTLGMRHAFDADHIAAIDNTTRKLLNDGRDRKPVSVGFWFSLGHSSVVFTMCLLLALGVKAIAGPVADDDSNLHRWLGIFGPTVSGSFLWLIGILNLVSLIGIVRVWRRARRGHLDEVALEEHLNGRGFFARFFRGATKSITKPAQMYPLGFLFGLGFDTATEVSLLVLAGGAAAFALPWYAILTLPVIFAAGMSLLDAADGVFMTRAYDWAFAKPLRRLYYNVTVTGLSVVVALVIGTIELASVVSDKWGITSGPVAWLGAIPLDEVGYVIVGLFVVTWLLAVAVWRLARIDERELGVNG</sequence>
<dbReference type="NCBIfam" id="TIGR00802">
    <property type="entry name" value="nico"/>
    <property type="match status" value="1"/>
</dbReference>
<evidence type="ECO:0000256" key="1">
    <source>
        <dbReference type="ARBA" id="ARBA00004127"/>
    </source>
</evidence>
<evidence type="ECO:0000256" key="3">
    <source>
        <dbReference type="ARBA" id="ARBA00022448"/>
    </source>
</evidence>
<feature type="transmembrane region" description="Helical" evidence="8">
    <location>
        <begin position="297"/>
        <end position="317"/>
    </location>
</feature>
<comment type="subcellular location">
    <subcellularLocation>
        <location evidence="8">Cell membrane</location>
        <topology evidence="8">Multi-pass membrane protein</topology>
    </subcellularLocation>
    <subcellularLocation>
        <location evidence="1">Endomembrane system</location>
        <topology evidence="1">Multi-pass membrane protein</topology>
    </subcellularLocation>
</comment>
<dbReference type="GO" id="GO:0005886">
    <property type="term" value="C:plasma membrane"/>
    <property type="evidence" value="ECO:0007669"/>
    <property type="project" value="UniProtKB-SubCell"/>
</dbReference>
<evidence type="ECO:0000313" key="9">
    <source>
        <dbReference type="EMBL" id="RHW47119.1"/>
    </source>
</evidence>
<evidence type="ECO:0000313" key="10">
    <source>
        <dbReference type="Proteomes" id="UP000285376"/>
    </source>
</evidence>
<dbReference type="EMBL" id="QWLM01000003">
    <property type="protein sequence ID" value="RHW47119.1"/>
    <property type="molecule type" value="Genomic_DNA"/>
</dbReference>
<dbReference type="AlphaFoldDB" id="A0A417Z8Y7"/>
<feature type="transmembrane region" description="Helical" evidence="8">
    <location>
        <begin position="345"/>
        <end position="364"/>
    </location>
</feature>
<feature type="transmembrane region" description="Helical" evidence="8">
    <location>
        <begin position="31"/>
        <end position="54"/>
    </location>
</feature>
<keyword evidence="6 8" id="KW-1133">Transmembrane helix</keyword>
<keyword evidence="4" id="KW-0533">Nickel</keyword>
<proteinExistence type="inferred from homology"/>
<evidence type="ECO:0000256" key="2">
    <source>
        <dbReference type="ARBA" id="ARBA00010892"/>
    </source>
</evidence>
<name>A0A417Z8Y7_9MICO</name>
<evidence type="ECO:0000256" key="4">
    <source>
        <dbReference type="ARBA" id="ARBA00022596"/>
    </source>
</evidence>
<dbReference type="Proteomes" id="UP000285376">
    <property type="component" value="Unassembled WGS sequence"/>
</dbReference>
<dbReference type="PANTHER" id="PTHR31611:SF0">
    <property type="entry name" value="HIGH-AFFINITY NICKEL TRANSPORT PROTEIN NIC1"/>
    <property type="match status" value="1"/>
</dbReference>
<dbReference type="InterPro" id="IPR004688">
    <property type="entry name" value="Ni/Co_transpt"/>
</dbReference>
<dbReference type="GO" id="GO:0012505">
    <property type="term" value="C:endomembrane system"/>
    <property type="evidence" value="ECO:0007669"/>
    <property type="project" value="UniProtKB-SubCell"/>
</dbReference>
<accession>A0A417Z8Y7</accession>
<keyword evidence="7 8" id="KW-0472">Membrane</keyword>
<feature type="transmembrane region" description="Helical" evidence="8">
    <location>
        <begin position="156"/>
        <end position="181"/>
    </location>
</feature>
<gene>
    <name evidence="9" type="ORF">D1832_03790</name>
</gene>
<dbReference type="Pfam" id="PF03824">
    <property type="entry name" value="NicO"/>
    <property type="match status" value="1"/>
</dbReference>
<reference evidence="9 10" key="1">
    <citation type="submission" date="2018-08" db="EMBL/GenBank/DDBJ databases">
        <title>Whole genome sequence analysis of Dermacoccus abyssi bacteria isolated from Deep Mariana trench Micromonospora spp reveals genes involved in the environmental adaptation and production of secondary metabolites.</title>
        <authorList>
            <person name="Abdel-Mageed W.M."/>
            <person name="Lehri B."/>
            <person name="Nouioui I."/>
            <person name="Goodfellow I."/>
            <person name="Jaspars M."/>
            <person name="Karlyshev A."/>
        </authorList>
    </citation>
    <scope>NUCLEOTIDE SEQUENCE [LARGE SCALE GENOMIC DNA]</scope>
    <source>
        <strain evidence="9 10">MT1.1</strain>
    </source>
</reference>
<feature type="transmembrane region" description="Helical" evidence="8">
    <location>
        <begin position="257"/>
        <end position="276"/>
    </location>
</feature>
<dbReference type="GO" id="GO:0015099">
    <property type="term" value="F:nickel cation transmembrane transporter activity"/>
    <property type="evidence" value="ECO:0007669"/>
    <property type="project" value="UniProtKB-UniRule"/>
</dbReference>
<keyword evidence="3 8" id="KW-0813">Transport</keyword>
<dbReference type="PANTHER" id="PTHR31611">
    <property type="entry name" value="HIGH-AFFINITY NICKEL TRANSPORT PROTEIN NIC1"/>
    <property type="match status" value="1"/>
</dbReference>
<comment type="caution">
    <text evidence="9">The sequence shown here is derived from an EMBL/GenBank/DDBJ whole genome shotgun (WGS) entry which is preliminary data.</text>
</comment>
<feature type="transmembrane region" description="Helical" evidence="8">
    <location>
        <begin position="227"/>
        <end position="251"/>
    </location>
</feature>
<evidence type="ECO:0000256" key="8">
    <source>
        <dbReference type="RuleBase" id="RU362101"/>
    </source>
</evidence>
<protein>
    <recommendedName>
        <fullName evidence="8">Nickel/cobalt efflux system</fullName>
    </recommendedName>
</protein>
<keyword evidence="5 8" id="KW-0812">Transmembrane</keyword>
<evidence type="ECO:0000256" key="5">
    <source>
        <dbReference type="ARBA" id="ARBA00022692"/>
    </source>
</evidence>
<organism evidence="9 10">
    <name type="scientific">Dermacoccus abyssi</name>
    <dbReference type="NCBI Taxonomy" id="322596"/>
    <lineage>
        <taxon>Bacteria</taxon>
        <taxon>Bacillati</taxon>
        <taxon>Actinomycetota</taxon>
        <taxon>Actinomycetes</taxon>
        <taxon>Micrococcales</taxon>
        <taxon>Dermacoccaceae</taxon>
        <taxon>Dermacoccus</taxon>
    </lineage>
</organism>
<feature type="transmembrane region" description="Helical" evidence="8">
    <location>
        <begin position="66"/>
        <end position="86"/>
    </location>
</feature>
<dbReference type="InterPro" id="IPR011541">
    <property type="entry name" value="Ni/Co_transpt_high_affinity"/>
</dbReference>
<comment type="similarity">
    <text evidence="2 8">Belongs to the NiCoT transporter (TC 2.A.52) family.</text>
</comment>
<feature type="transmembrane region" description="Helical" evidence="8">
    <location>
        <begin position="113"/>
        <end position="136"/>
    </location>
</feature>
<evidence type="ECO:0000256" key="7">
    <source>
        <dbReference type="ARBA" id="ARBA00023136"/>
    </source>
</evidence>
<evidence type="ECO:0000256" key="6">
    <source>
        <dbReference type="ARBA" id="ARBA00022989"/>
    </source>
</evidence>